<feature type="compositionally biased region" description="Basic and acidic residues" evidence="1">
    <location>
        <begin position="1"/>
        <end position="12"/>
    </location>
</feature>
<organism evidence="2 3">
    <name type="scientific">Coemansia thaxteri</name>
    <dbReference type="NCBI Taxonomy" id="2663907"/>
    <lineage>
        <taxon>Eukaryota</taxon>
        <taxon>Fungi</taxon>
        <taxon>Fungi incertae sedis</taxon>
        <taxon>Zoopagomycota</taxon>
        <taxon>Kickxellomycotina</taxon>
        <taxon>Kickxellomycetes</taxon>
        <taxon>Kickxellales</taxon>
        <taxon>Kickxellaceae</taxon>
        <taxon>Coemansia</taxon>
    </lineage>
</organism>
<comment type="caution">
    <text evidence="2">The sequence shown here is derived from an EMBL/GenBank/DDBJ whole genome shotgun (WGS) entry which is preliminary data.</text>
</comment>
<accession>A0A9W8BF77</accession>
<dbReference type="EMBL" id="JANBQF010001195">
    <property type="protein sequence ID" value="KAJ1997797.1"/>
    <property type="molecule type" value="Genomic_DNA"/>
</dbReference>
<keyword evidence="3" id="KW-1185">Reference proteome</keyword>
<protein>
    <submittedName>
        <fullName evidence="2">Uncharacterized protein</fullName>
    </submittedName>
</protein>
<dbReference type="Proteomes" id="UP001150907">
    <property type="component" value="Unassembled WGS sequence"/>
</dbReference>
<evidence type="ECO:0000313" key="3">
    <source>
        <dbReference type="Proteomes" id="UP001150907"/>
    </source>
</evidence>
<evidence type="ECO:0000313" key="2">
    <source>
        <dbReference type="EMBL" id="KAJ1997797.1"/>
    </source>
</evidence>
<name>A0A9W8BF77_9FUNG</name>
<evidence type="ECO:0000256" key="1">
    <source>
        <dbReference type="SAM" id="MobiDB-lite"/>
    </source>
</evidence>
<gene>
    <name evidence="2" type="ORF">H4R26_005696</name>
</gene>
<dbReference type="AlphaFoldDB" id="A0A9W8BF77"/>
<proteinExistence type="predicted"/>
<sequence length="191" mass="19818">MGKADPAGRYRVGDPASPMEDASGQCGFNNFPAESKHQGASSVATLEPDNHAPRPLDRSSIYSDATNDTQSAVACEPVKYMVDSSQMTMHQAGGLGVSGASRKKTRRQTSDLSDIDFVYELRDTEFLGWPGEGSIAQPMLPPVPPHMNSLYGALGSAGIIVGRAGISAGSLAAGGHVATVSTVEPDLPSTA</sequence>
<dbReference type="OrthoDB" id="5569372at2759"/>
<feature type="region of interest" description="Disordered" evidence="1">
    <location>
        <begin position="1"/>
        <end position="68"/>
    </location>
</feature>
<feature type="compositionally biased region" description="Basic and acidic residues" evidence="1">
    <location>
        <begin position="48"/>
        <end position="57"/>
    </location>
</feature>
<reference evidence="2" key="1">
    <citation type="submission" date="2022-07" db="EMBL/GenBank/DDBJ databases">
        <title>Phylogenomic reconstructions and comparative analyses of Kickxellomycotina fungi.</title>
        <authorList>
            <person name="Reynolds N.K."/>
            <person name="Stajich J.E."/>
            <person name="Barry K."/>
            <person name="Grigoriev I.V."/>
            <person name="Crous P."/>
            <person name="Smith M.E."/>
        </authorList>
    </citation>
    <scope>NUCLEOTIDE SEQUENCE</scope>
    <source>
        <strain evidence="2">IMI 214461</strain>
    </source>
</reference>
<feature type="non-terminal residue" evidence="2">
    <location>
        <position position="191"/>
    </location>
</feature>